<reference evidence="1 2" key="1">
    <citation type="journal article" date="2021" name="Elife">
        <title>Chloroplast acquisition without the gene transfer in kleptoplastic sea slugs, Plakobranchus ocellatus.</title>
        <authorList>
            <person name="Maeda T."/>
            <person name="Takahashi S."/>
            <person name="Yoshida T."/>
            <person name="Shimamura S."/>
            <person name="Takaki Y."/>
            <person name="Nagai Y."/>
            <person name="Toyoda A."/>
            <person name="Suzuki Y."/>
            <person name="Arimoto A."/>
            <person name="Ishii H."/>
            <person name="Satoh N."/>
            <person name="Nishiyama T."/>
            <person name="Hasebe M."/>
            <person name="Maruyama T."/>
            <person name="Minagawa J."/>
            <person name="Obokata J."/>
            <person name="Shigenobu S."/>
        </authorList>
    </citation>
    <scope>NUCLEOTIDE SEQUENCE [LARGE SCALE GENOMIC DNA]</scope>
</reference>
<comment type="caution">
    <text evidence="1">The sequence shown here is derived from an EMBL/GenBank/DDBJ whole genome shotgun (WGS) entry which is preliminary data.</text>
</comment>
<dbReference type="Proteomes" id="UP000735302">
    <property type="component" value="Unassembled WGS sequence"/>
</dbReference>
<protein>
    <submittedName>
        <fullName evidence="1">Uncharacterized protein</fullName>
    </submittedName>
</protein>
<evidence type="ECO:0000313" key="1">
    <source>
        <dbReference type="EMBL" id="GFO25443.1"/>
    </source>
</evidence>
<dbReference type="AlphaFoldDB" id="A0AAV4C1Z6"/>
<keyword evidence="2" id="KW-1185">Reference proteome</keyword>
<accession>A0AAV4C1Z6</accession>
<organism evidence="1 2">
    <name type="scientific">Plakobranchus ocellatus</name>
    <dbReference type="NCBI Taxonomy" id="259542"/>
    <lineage>
        <taxon>Eukaryota</taxon>
        <taxon>Metazoa</taxon>
        <taxon>Spiralia</taxon>
        <taxon>Lophotrochozoa</taxon>
        <taxon>Mollusca</taxon>
        <taxon>Gastropoda</taxon>
        <taxon>Heterobranchia</taxon>
        <taxon>Euthyneura</taxon>
        <taxon>Panpulmonata</taxon>
        <taxon>Sacoglossa</taxon>
        <taxon>Placobranchoidea</taxon>
        <taxon>Plakobranchidae</taxon>
        <taxon>Plakobranchus</taxon>
    </lineage>
</organism>
<dbReference type="EMBL" id="BLXT01005746">
    <property type="protein sequence ID" value="GFO25443.1"/>
    <property type="molecule type" value="Genomic_DNA"/>
</dbReference>
<sequence length="149" mass="16349">MASLMVALVLVDQDHNVAYYNSYLLFAKCTNQQRKLSLITCIAQFNAALIARHSSAHVCKARHVDVDHKMLAFTAQNLLQTLSRGTTVLSATGNMRDSRWQILAQPIKTSLRQGLRDASDAASAKHSSALGGALHEYMLVQKPIPRCSA</sequence>
<proteinExistence type="predicted"/>
<gene>
    <name evidence="1" type="ORF">PoB_005194800</name>
</gene>
<name>A0AAV4C1Z6_9GAST</name>
<evidence type="ECO:0000313" key="2">
    <source>
        <dbReference type="Proteomes" id="UP000735302"/>
    </source>
</evidence>